<feature type="signal peptide" evidence="2">
    <location>
        <begin position="1"/>
        <end position="22"/>
    </location>
</feature>
<comment type="caution">
    <text evidence="3">The sequence shown here is derived from an EMBL/GenBank/DDBJ whole genome shotgun (WGS) entry which is preliminary data.</text>
</comment>
<evidence type="ECO:0000313" key="3">
    <source>
        <dbReference type="EMBL" id="NYH94771.1"/>
    </source>
</evidence>
<evidence type="ECO:0008006" key="5">
    <source>
        <dbReference type="Google" id="ProtNLM"/>
    </source>
</evidence>
<keyword evidence="4" id="KW-1185">Reference proteome</keyword>
<sequence>MNATMRGAFALLPLALAACAPAAEDGAAPPENAQSGPEAPTTLAGGWRVAGIDGEELDGPEGIGLLGDEDTIWWSPRCAGQERAYRISGGTIETGAGPAAEAQPSGVPPPAVCTIGLPAGLEDVMRALDAAERIERTPENGVRISGGGHSLLLFSQ</sequence>
<evidence type="ECO:0000256" key="1">
    <source>
        <dbReference type="SAM" id="MobiDB-lite"/>
    </source>
</evidence>
<dbReference type="EMBL" id="JACBZF010000002">
    <property type="protein sequence ID" value="NYH94771.1"/>
    <property type="molecule type" value="Genomic_DNA"/>
</dbReference>
<proteinExistence type="predicted"/>
<feature type="region of interest" description="Disordered" evidence="1">
    <location>
        <begin position="25"/>
        <end position="45"/>
    </location>
</feature>
<keyword evidence="2" id="KW-0732">Signal</keyword>
<accession>A0A7Y9XX98</accession>
<organism evidence="3 4">
    <name type="scientific">Novosphingobium marinum</name>
    <dbReference type="NCBI Taxonomy" id="1514948"/>
    <lineage>
        <taxon>Bacteria</taxon>
        <taxon>Pseudomonadati</taxon>
        <taxon>Pseudomonadota</taxon>
        <taxon>Alphaproteobacteria</taxon>
        <taxon>Sphingomonadales</taxon>
        <taxon>Sphingomonadaceae</taxon>
        <taxon>Novosphingobium</taxon>
    </lineage>
</organism>
<dbReference type="PROSITE" id="PS51257">
    <property type="entry name" value="PROKAR_LIPOPROTEIN"/>
    <property type="match status" value="1"/>
</dbReference>
<dbReference type="Proteomes" id="UP000522081">
    <property type="component" value="Unassembled WGS sequence"/>
</dbReference>
<gene>
    <name evidence="3" type="ORF">FHS75_001090</name>
</gene>
<feature type="chain" id="PRO_5030905909" description="META domain-containing protein" evidence="2">
    <location>
        <begin position="23"/>
        <end position="156"/>
    </location>
</feature>
<protein>
    <recommendedName>
        <fullName evidence="5">META domain-containing protein</fullName>
    </recommendedName>
</protein>
<evidence type="ECO:0000313" key="4">
    <source>
        <dbReference type="Proteomes" id="UP000522081"/>
    </source>
</evidence>
<evidence type="ECO:0000256" key="2">
    <source>
        <dbReference type="SAM" id="SignalP"/>
    </source>
</evidence>
<reference evidence="3 4" key="1">
    <citation type="submission" date="2020-07" db="EMBL/GenBank/DDBJ databases">
        <title>Genomic Encyclopedia of Type Strains, Phase IV (KMG-IV): sequencing the most valuable type-strain genomes for metagenomic binning, comparative biology and taxonomic classification.</title>
        <authorList>
            <person name="Goeker M."/>
        </authorList>
    </citation>
    <scope>NUCLEOTIDE SEQUENCE [LARGE SCALE GENOMIC DNA]</scope>
    <source>
        <strain evidence="3 4">DSM 29043</strain>
    </source>
</reference>
<dbReference type="AlphaFoldDB" id="A0A7Y9XX98"/>
<dbReference type="RefSeq" id="WP_179406723.1">
    <property type="nucleotide sequence ID" value="NZ_BMGF01000006.1"/>
</dbReference>
<name>A0A7Y9XX98_9SPHN</name>